<keyword evidence="2 6" id="KW-0418">Kinase</keyword>
<dbReference type="Pfam" id="PF02518">
    <property type="entry name" value="HATPase_c"/>
    <property type="match status" value="1"/>
</dbReference>
<dbReference type="PANTHER" id="PTHR24421">
    <property type="entry name" value="NITRATE/NITRITE SENSOR PROTEIN NARX-RELATED"/>
    <property type="match status" value="1"/>
</dbReference>
<reference evidence="6 8" key="1">
    <citation type="submission" date="2018-03" db="EMBL/GenBank/DDBJ databases">
        <title>Genomic Encyclopedia of Archaeal and Bacterial Type Strains, Phase II (KMG-II): from individual species to whole genera.</title>
        <authorList>
            <person name="Goeker M."/>
        </authorList>
    </citation>
    <scope>NUCLEOTIDE SEQUENCE [LARGE SCALE GENOMIC DNA]</scope>
    <source>
        <strain evidence="6 8">DSM 21548</strain>
    </source>
</reference>
<keyword evidence="9" id="KW-1185">Reference proteome</keyword>
<evidence type="ECO:0000256" key="1">
    <source>
        <dbReference type="ARBA" id="ARBA00022679"/>
    </source>
</evidence>
<protein>
    <submittedName>
        <fullName evidence="6 7">Histidine kinase</fullName>
    </submittedName>
</protein>
<feature type="transmembrane region" description="Helical" evidence="4">
    <location>
        <begin position="112"/>
        <end position="132"/>
    </location>
</feature>
<evidence type="ECO:0000313" key="9">
    <source>
        <dbReference type="Proteomes" id="UP000268291"/>
    </source>
</evidence>
<dbReference type="PANTHER" id="PTHR24421:SF61">
    <property type="entry name" value="OXYGEN SENSOR HISTIDINE KINASE NREB"/>
    <property type="match status" value="1"/>
</dbReference>
<dbReference type="CDD" id="cd16917">
    <property type="entry name" value="HATPase_UhpB-NarQ-NarX-like"/>
    <property type="match status" value="1"/>
</dbReference>
<feature type="transmembrane region" description="Helical" evidence="4">
    <location>
        <begin position="164"/>
        <end position="186"/>
    </location>
</feature>
<dbReference type="GO" id="GO:0000160">
    <property type="term" value="P:phosphorelay signal transduction system"/>
    <property type="evidence" value="ECO:0007669"/>
    <property type="project" value="UniProtKB-KW"/>
</dbReference>
<evidence type="ECO:0000256" key="2">
    <source>
        <dbReference type="ARBA" id="ARBA00022777"/>
    </source>
</evidence>
<evidence type="ECO:0000313" key="7">
    <source>
        <dbReference type="EMBL" id="RUQ86671.1"/>
    </source>
</evidence>
<keyword evidence="4" id="KW-0812">Transmembrane</keyword>
<sequence length="408" mass="43038">MSVWRGTEASDPIRRQFESIDRFSIQQSRLAYRMARSFGFTGVSGAAIALAIPGAVDGSAIVWCYATIVLLAATHIVLARYPHGLSIVGVYAAGILCLATVGIAAGPEPEPSAAAALVMIAGWGIGCIGTVLSSTWAQVILLVYGIATTVTIATLLEADIGDEAALSAPVLVILGWAVTTIFGLWLTRANPRVMRRISSIGYTYLIERRASEAEAQRHRDARLLHDTALATLTLLAHAGRGVDAAAMREQAASDRDLLRRLREGESPTPRSSGAYTLTHTAELQLNGTLETVKARFAGSGLDVAWHGSGQLGLEQARLEAFILALTECIENVRRHAGVDEAHVTLSDDGMVVRGVVTDAGAGFDPATIGRSSLGFQQSVIARTEDIGGTVRVFSSPGAGTTVVLEVPK</sequence>
<organism evidence="6 8">
    <name type="scientific">Labedella gwakjiensis</name>
    <dbReference type="NCBI Taxonomy" id="390269"/>
    <lineage>
        <taxon>Bacteria</taxon>
        <taxon>Bacillati</taxon>
        <taxon>Actinomycetota</taxon>
        <taxon>Actinomycetes</taxon>
        <taxon>Micrococcales</taxon>
        <taxon>Microbacteriaceae</taxon>
        <taxon>Labedella</taxon>
    </lineage>
</organism>
<evidence type="ECO:0000256" key="4">
    <source>
        <dbReference type="SAM" id="Phobius"/>
    </source>
</evidence>
<feature type="transmembrane region" description="Helical" evidence="4">
    <location>
        <begin position="139"/>
        <end position="158"/>
    </location>
</feature>
<dbReference type="OrthoDB" id="5125370at2"/>
<comment type="caution">
    <text evidence="6">The sequence shown here is derived from an EMBL/GenBank/DDBJ whole genome shotgun (WGS) entry which is preliminary data.</text>
</comment>
<feature type="transmembrane region" description="Helical" evidence="4">
    <location>
        <begin position="85"/>
        <end position="106"/>
    </location>
</feature>
<dbReference type="GO" id="GO:0016301">
    <property type="term" value="F:kinase activity"/>
    <property type="evidence" value="ECO:0007669"/>
    <property type="project" value="UniProtKB-KW"/>
</dbReference>
<evidence type="ECO:0000313" key="6">
    <source>
        <dbReference type="EMBL" id="PSL38864.1"/>
    </source>
</evidence>
<evidence type="ECO:0000256" key="3">
    <source>
        <dbReference type="ARBA" id="ARBA00023012"/>
    </source>
</evidence>
<name>A0A2P8GY26_9MICO</name>
<dbReference type="SUPFAM" id="SSF55874">
    <property type="entry name" value="ATPase domain of HSP90 chaperone/DNA topoisomerase II/histidine kinase"/>
    <property type="match status" value="1"/>
</dbReference>
<accession>A0A2P8GY26</accession>
<dbReference type="RefSeq" id="WP_106563807.1">
    <property type="nucleotide sequence ID" value="NZ_PYAU01000001.1"/>
</dbReference>
<dbReference type="InterPro" id="IPR036890">
    <property type="entry name" value="HATPase_C_sf"/>
</dbReference>
<keyword evidence="1" id="KW-0808">Transferase</keyword>
<dbReference type="EMBL" id="PYAU01000001">
    <property type="protein sequence ID" value="PSL38864.1"/>
    <property type="molecule type" value="Genomic_DNA"/>
</dbReference>
<dbReference type="EMBL" id="RZGY01000001">
    <property type="protein sequence ID" value="RUQ86671.1"/>
    <property type="molecule type" value="Genomic_DNA"/>
</dbReference>
<dbReference type="Proteomes" id="UP000268291">
    <property type="component" value="Unassembled WGS sequence"/>
</dbReference>
<dbReference type="InterPro" id="IPR050482">
    <property type="entry name" value="Sensor_HK_TwoCompSys"/>
</dbReference>
<dbReference type="InterPro" id="IPR003594">
    <property type="entry name" value="HATPase_dom"/>
</dbReference>
<keyword evidence="4" id="KW-1133">Transmembrane helix</keyword>
<reference evidence="7 9" key="2">
    <citation type="submission" date="2018-12" db="EMBL/GenBank/DDBJ databases">
        <authorList>
            <person name="hu s."/>
            <person name="Xu Y."/>
            <person name="Xu B."/>
            <person name="Li F."/>
        </authorList>
    </citation>
    <scope>NUCLEOTIDE SEQUENCE [LARGE SCALE GENOMIC DNA]</scope>
    <source>
        <strain evidence="7 9">KSW2-17</strain>
    </source>
</reference>
<dbReference type="Proteomes" id="UP000241203">
    <property type="component" value="Unassembled WGS sequence"/>
</dbReference>
<proteinExistence type="predicted"/>
<feature type="domain" description="Histidine kinase/HSP90-like ATPase" evidence="5">
    <location>
        <begin position="322"/>
        <end position="407"/>
    </location>
</feature>
<feature type="transmembrane region" description="Helical" evidence="4">
    <location>
        <begin position="60"/>
        <end position="78"/>
    </location>
</feature>
<keyword evidence="4" id="KW-0472">Membrane</keyword>
<dbReference type="AlphaFoldDB" id="A0A2P8GY26"/>
<keyword evidence="3" id="KW-0902">Two-component regulatory system</keyword>
<evidence type="ECO:0000259" key="5">
    <source>
        <dbReference type="Pfam" id="PF02518"/>
    </source>
</evidence>
<evidence type="ECO:0000313" key="8">
    <source>
        <dbReference type="Proteomes" id="UP000241203"/>
    </source>
</evidence>
<feature type="transmembrane region" description="Helical" evidence="4">
    <location>
        <begin position="37"/>
        <end position="54"/>
    </location>
</feature>
<dbReference type="Gene3D" id="3.30.565.10">
    <property type="entry name" value="Histidine kinase-like ATPase, C-terminal domain"/>
    <property type="match status" value="1"/>
</dbReference>
<gene>
    <name evidence="6" type="ORF">CLV49_2493</name>
    <name evidence="7" type="ORF">ELQ93_06765</name>
</gene>